<sequence>MTAMTAAANPARITSAPAMDRSCLPPAGRATPSGPSAGNGVGASAVAPSSGLAIAMATTSARTARSSTSLGWDKKAHLAIAALTDSVCGRSGVV</sequence>
<feature type="region of interest" description="Disordered" evidence="1">
    <location>
        <begin position="1"/>
        <end position="44"/>
    </location>
</feature>
<evidence type="ECO:0000313" key="3">
    <source>
        <dbReference type="Proteomes" id="UP000015106"/>
    </source>
</evidence>
<dbReference type="Proteomes" id="UP000015106">
    <property type="component" value="Chromosome 1"/>
</dbReference>
<name>A0A8R7P768_TRIUA</name>
<accession>A0A8R7P768</accession>
<dbReference type="AlphaFoldDB" id="A0A8R7P768"/>
<protein>
    <submittedName>
        <fullName evidence="2">Uncharacterized protein</fullName>
    </submittedName>
</protein>
<keyword evidence="3" id="KW-1185">Reference proteome</keyword>
<proteinExistence type="predicted"/>
<organism evidence="2 3">
    <name type="scientific">Triticum urartu</name>
    <name type="common">Red wild einkorn</name>
    <name type="synonym">Crithodium urartu</name>
    <dbReference type="NCBI Taxonomy" id="4572"/>
    <lineage>
        <taxon>Eukaryota</taxon>
        <taxon>Viridiplantae</taxon>
        <taxon>Streptophyta</taxon>
        <taxon>Embryophyta</taxon>
        <taxon>Tracheophyta</taxon>
        <taxon>Spermatophyta</taxon>
        <taxon>Magnoliopsida</taxon>
        <taxon>Liliopsida</taxon>
        <taxon>Poales</taxon>
        <taxon>Poaceae</taxon>
        <taxon>BOP clade</taxon>
        <taxon>Pooideae</taxon>
        <taxon>Triticodae</taxon>
        <taxon>Triticeae</taxon>
        <taxon>Triticinae</taxon>
        <taxon>Triticum</taxon>
    </lineage>
</organism>
<dbReference type="EnsemblPlants" id="TuG1812G0100002094.01.T01">
    <property type="protein sequence ID" value="TuG1812G0100002094.01.T01.cds383143"/>
    <property type="gene ID" value="TuG1812G0100002094.01"/>
</dbReference>
<reference evidence="3" key="1">
    <citation type="journal article" date="2013" name="Nature">
        <title>Draft genome of the wheat A-genome progenitor Triticum urartu.</title>
        <authorList>
            <person name="Ling H.Q."/>
            <person name="Zhao S."/>
            <person name="Liu D."/>
            <person name="Wang J."/>
            <person name="Sun H."/>
            <person name="Zhang C."/>
            <person name="Fan H."/>
            <person name="Li D."/>
            <person name="Dong L."/>
            <person name="Tao Y."/>
            <person name="Gao C."/>
            <person name="Wu H."/>
            <person name="Li Y."/>
            <person name="Cui Y."/>
            <person name="Guo X."/>
            <person name="Zheng S."/>
            <person name="Wang B."/>
            <person name="Yu K."/>
            <person name="Liang Q."/>
            <person name="Yang W."/>
            <person name="Lou X."/>
            <person name="Chen J."/>
            <person name="Feng M."/>
            <person name="Jian J."/>
            <person name="Zhang X."/>
            <person name="Luo G."/>
            <person name="Jiang Y."/>
            <person name="Liu J."/>
            <person name="Wang Z."/>
            <person name="Sha Y."/>
            <person name="Zhang B."/>
            <person name="Wu H."/>
            <person name="Tang D."/>
            <person name="Shen Q."/>
            <person name="Xue P."/>
            <person name="Zou S."/>
            <person name="Wang X."/>
            <person name="Liu X."/>
            <person name="Wang F."/>
            <person name="Yang Y."/>
            <person name="An X."/>
            <person name="Dong Z."/>
            <person name="Zhang K."/>
            <person name="Zhang X."/>
            <person name="Luo M.C."/>
            <person name="Dvorak J."/>
            <person name="Tong Y."/>
            <person name="Wang J."/>
            <person name="Yang H."/>
            <person name="Li Z."/>
            <person name="Wang D."/>
            <person name="Zhang A."/>
            <person name="Wang J."/>
        </authorList>
    </citation>
    <scope>NUCLEOTIDE SEQUENCE</scope>
    <source>
        <strain evidence="3">cv. G1812</strain>
    </source>
</reference>
<dbReference type="Gramene" id="TuG1812G0100002094.01.T01">
    <property type="protein sequence ID" value="TuG1812G0100002094.01.T01.cds383143"/>
    <property type="gene ID" value="TuG1812G0100002094.01"/>
</dbReference>
<feature type="compositionally biased region" description="Low complexity" evidence="1">
    <location>
        <begin position="32"/>
        <end position="44"/>
    </location>
</feature>
<reference evidence="2" key="2">
    <citation type="submission" date="2018-03" db="EMBL/GenBank/DDBJ databases">
        <title>The Triticum urartu genome reveals the dynamic nature of wheat genome evolution.</title>
        <authorList>
            <person name="Ling H."/>
            <person name="Ma B."/>
            <person name="Shi X."/>
            <person name="Liu H."/>
            <person name="Dong L."/>
            <person name="Sun H."/>
            <person name="Cao Y."/>
            <person name="Gao Q."/>
            <person name="Zheng S."/>
            <person name="Li Y."/>
            <person name="Yu Y."/>
            <person name="Du H."/>
            <person name="Qi M."/>
            <person name="Li Y."/>
            <person name="Yu H."/>
            <person name="Cui Y."/>
            <person name="Wang N."/>
            <person name="Chen C."/>
            <person name="Wu H."/>
            <person name="Zhao Y."/>
            <person name="Zhang J."/>
            <person name="Li Y."/>
            <person name="Zhou W."/>
            <person name="Zhang B."/>
            <person name="Hu W."/>
            <person name="Eijk M."/>
            <person name="Tang J."/>
            <person name="Witsenboer H."/>
            <person name="Zhao S."/>
            <person name="Li Z."/>
            <person name="Zhang A."/>
            <person name="Wang D."/>
            <person name="Liang C."/>
        </authorList>
    </citation>
    <scope>NUCLEOTIDE SEQUENCE [LARGE SCALE GENOMIC DNA]</scope>
    <source>
        <strain evidence="2">cv. G1812</strain>
    </source>
</reference>
<evidence type="ECO:0000256" key="1">
    <source>
        <dbReference type="SAM" id="MobiDB-lite"/>
    </source>
</evidence>
<reference evidence="2" key="3">
    <citation type="submission" date="2022-06" db="UniProtKB">
        <authorList>
            <consortium name="EnsemblPlants"/>
        </authorList>
    </citation>
    <scope>IDENTIFICATION</scope>
</reference>
<evidence type="ECO:0000313" key="2">
    <source>
        <dbReference type="EnsemblPlants" id="TuG1812G0100002094.01.T01.cds383143"/>
    </source>
</evidence>